<protein>
    <submittedName>
        <fullName evidence="1">Uncharacterized protein</fullName>
    </submittedName>
</protein>
<dbReference type="EMBL" id="OC320683">
    <property type="protein sequence ID" value="CAD7408584.1"/>
    <property type="molecule type" value="Genomic_DNA"/>
</dbReference>
<evidence type="ECO:0000313" key="1">
    <source>
        <dbReference type="EMBL" id="CAD7408584.1"/>
    </source>
</evidence>
<proteinExistence type="predicted"/>
<dbReference type="AlphaFoldDB" id="A0A7R9D5M4"/>
<organism evidence="1">
    <name type="scientific">Timema cristinae</name>
    <name type="common">Walking stick</name>
    <dbReference type="NCBI Taxonomy" id="61476"/>
    <lineage>
        <taxon>Eukaryota</taxon>
        <taxon>Metazoa</taxon>
        <taxon>Ecdysozoa</taxon>
        <taxon>Arthropoda</taxon>
        <taxon>Hexapoda</taxon>
        <taxon>Insecta</taxon>
        <taxon>Pterygota</taxon>
        <taxon>Neoptera</taxon>
        <taxon>Polyneoptera</taxon>
        <taxon>Phasmatodea</taxon>
        <taxon>Timematodea</taxon>
        <taxon>Timematoidea</taxon>
        <taxon>Timematidae</taxon>
        <taxon>Timema</taxon>
    </lineage>
</organism>
<gene>
    <name evidence="1" type="ORF">TCEB3V08_LOCUS9601</name>
</gene>
<reference evidence="1" key="1">
    <citation type="submission" date="2020-11" db="EMBL/GenBank/DDBJ databases">
        <authorList>
            <person name="Tran Van P."/>
        </authorList>
    </citation>
    <scope>NUCLEOTIDE SEQUENCE</scope>
</reference>
<name>A0A7R9D5M4_TIMCR</name>
<accession>A0A7R9D5M4</accession>
<sequence>MKLPKILKPAGSHCYRENIMDDQGCFKNCAAKVALYNSFDLMNLQARLSFGYGIFCNPPRWRMLANALVVLSSTAEDGEIKVRISVGSPERISNLDFSTLGSPAQQETSALANHATEVAPTIPPLIRPMKDASCKSDVLEECSSEYIERAATLLIGSLSAQEREREGRGVSLECCLSLSCRQGQGHR</sequence>